<dbReference type="Proteomes" id="UP000193963">
    <property type="component" value="Unassembled WGS sequence"/>
</dbReference>
<dbReference type="GO" id="GO:0030288">
    <property type="term" value="C:outer membrane-bounded periplasmic space"/>
    <property type="evidence" value="ECO:0007669"/>
    <property type="project" value="TreeGrafter"/>
</dbReference>
<dbReference type="EMBL" id="FWFN01000002">
    <property type="protein sequence ID" value="SLN25473.1"/>
    <property type="molecule type" value="Genomic_DNA"/>
</dbReference>
<evidence type="ECO:0000256" key="5">
    <source>
        <dbReference type="ARBA" id="ARBA00022729"/>
    </source>
</evidence>
<sequence length="329" mass="34473">MRLSRRALCLSSLALGLTALAPAAIAQEFPLRVAHAYGETVIPARPQRVATVSWANHEVPLALGVVPVGMAAANFGDADGDGVLPWVKAALDDLGAEVPRLYDEGDGIDFEAVAATQPDVILAAYSGLSRQDYDTLSMIAPVVAFPEGPWATGWRDMIRLNAAGMGMAEEGAALIGRIEGEIAATRAAHPEFEGKTAMFVTHLSPTDLSRISFYTDNDPRVRFFHDLGLKSPAFIAETAESGAFAGEISAERIDLLDDVDLLVTYGGEDLRAGLAENALTAHLPAVAKGGLVLLGNDAMGTAANPTPLSLPWVLNDYAAQLSAALAGAE</sequence>
<feature type="chain" id="PRO_5013276323" evidence="6">
    <location>
        <begin position="27"/>
        <end position="329"/>
    </location>
</feature>
<evidence type="ECO:0000256" key="4">
    <source>
        <dbReference type="ARBA" id="ARBA00022496"/>
    </source>
</evidence>
<evidence type="ECO:0000313" key="9">
    <source>
        <dbReference type="Proteomes" id="UP000193963"/>
    </source>
</evidence>
<dbReference type="Pfam" id="PF01497">
    <property type="entry name" value="Peripla_BP_2"/>
    <property type="match status" value="1"/>
</dbReference>
<evidence type="ECO:0000259" key="7">
    <source>
        <dbReference type="PROSITE" id="PS50983"/>
    </source>
</evidence>
<comment type="similarity">
    <text evidence="2">Belongs to the bacterial solute-binding protein 8 family.</text>
</comment>
<dbReference type="PROSITE" id="PS50983">
    <property type="entry name" value="FE_B12_PBP"/>
    <property type="match status" value="1"/>
</dbReference>
<protein>
    <submittedName>
        <fullName evidence="8">Putative siderophore-binding lipoprotein YfiY</fullName>
    </submittedName>
</protein>
<comment type="subcellular location">
    <subcellularLocation>
        <location evidence="1">Cell envelope</location>
    </subcellularLocation>
</comment>
<dbReference type="RefSeq" id="WP_085886822.1">
    <property type="nucleotide sequence ID" value="NZ_FWFN01000002.1"/>
</dbReference>
<dbReference type="Gene3D" id="3.40.50.1980">
    <property type="entry name" value="Nitrogenase molybdenum iron protein domain"/>
    <property type="match status" value="2"/>
</dbReference>
<evidence type="ECO:0000256" key="2">
    <source>
        <dbReference type="ARBA" id="ARBA00008814"/>
    </source>
</evidence>
<keyword evidence="3" id="KW-0813">Transport</keyword>
<feature type="domain" description="Fe/B12 periplasmic-binding" evidence="7">
    <location>
        <begin position="48"/>
        <end position="325"/>
    </location>
</feature>
<keyword evidence="4" id="KW-0408">Iron</keyword>
<dbReference type="InterPro" id="IPR006311">
    <property type="entry name" value="TAT_signal"/>
</dbReference>
<keyword evidence="8" id="KW-0449">Lipoprotein</keyword>
<dbReference type="AlphaFoldDB" id="A0A1X6YM64"/>
<proteinExistence type="inferred from homology"/>
<dbReference type="CDD" id="cd01146">
    <property type="entry name" value="FhuD"/>
    <property type="match status" value="1"/>
</dbReference>
<accession>A0A1X6YM64</accession>
<dbReference type="PROSITE" id="PS51318">
    <property type="entry name" value="TAT"/>
    <property type="match status" value="1"/>
</dbReference>
<keyword evidence="9" id="KW-1185">Reference proteome</keyword>
<gene>
    <name evidence="8" type="primary">yfiY_2</name>
    <name evidence="8" type="ORF">PSM7751_00910</name>
</gene>
<dbReference type="PANTHER" id="PTHR30532">
    <property type="entry name" value="IRON III DICITRATE-BINDING PERIPLASMIC PROTEIN"/>
    <property type="match status" value="1"/>
</dbReference>
<evidence type="ECO:0000313" key="8">
    <source>
        <dbReference type="EMBL" id="SLN25473.1"/>
    </source>
</evidence>
<evidence type="ECO:0000256" key="3">
    <source>
        <dbReference type="ARBA" id="ARBA00022448"/>
    </source>
</evidence>
<name>A0A1X6YM64_9RHOB</name>
<keyword evidence="4" id="KW-0406">Ion transport</keyword>
<dbReference type="PANTHER" id="PTHR30532:SF24">
    <property type="entry name" value="FERRIC ENTEROBACTIN-BINDING PERIPLASMIC PROTEIN FEPB"/>
    <property type="match status" value="1"/>
</dbReference>
<evidence type="ECO:0000256" key="1">
    <source>
        <dbReference type="ARBA" id="ARBA00004196"/>
    </source>
</evidence>
<organism evidence="8 9">
    <name type="scientific">Pseudooceanicola marinus</name>
    <dbReference type="NCBI Taxonomy" id="396013"/>
    <lineage>
        <taxon>Bacteria</taxon>
        <taxon>Pseudomonadati</taxon>
        <taxon>Pseudomonadota</taxon>
        <taxon>Alphaproteobacteria</taxon>
        <taxon>Rhodobacterales</taxon>
        <taxon>Paracoccaceae</taxon>
        <taxon>Pseudooceanicola</taxon>
    </lineage>
</organism>
<keyword evidence="4" id="KW-0410">Iron transport</keyword>
<dbReference type="InterPro" id="IPR002491">
    <property type="entry name" value="ABC_transptr_periplasmic_BD"/>
</dbReference>
<dbReference type="SUPFAM" id="SSF53807">
    <property type="entry name" value="Helical backbone' metal receptor"/>
    <property type="match status" value="1"/>
</dbReference>
<evidence type="ECO:0000256" key="6">
    <source>
        <dbReference type="SAM" id="SignalP"/>
    </source>
</evidence>
<dbReference type="GO" id="GO:1901678">
    <property type="term" value="P:iron coordination entity transport"/>
    <property type="evidence" value="ECO:0007669"/>
    <property type="project" value="UniProtKB-ARBA"/>
</dbReference>
<feature type="signal peptide" evidence="6">
    <location>
        <begin position="1"/>
        <end position="26"/>
    </location>
</feature>
<dbReference type="OrthoDB" id="1846031at2"/>
<keyword evidence="5 6" id="KW-0732">Signal</keyword>
<dbReference type="InterPro" id="IPR051313">
    <property type="entry name" value="Bact_iron-sidero_bind"/>
</dbReference>
<reference evidence="8 9" key="1">
    <citation type="submission" date="2017-03" db="EMBL/GenBank/DDBJ databases">
        <authorList>
            <person name="Afonso C.L."/>
            <person name="Miller P.J."/>
            <person name="Scott M.A."/>
            <person name="Spackman E."/>
            <person name="Goraichik I."/>
            <person name="Dimitrov K.M."/>
            <person name="Suarez D.L."/>
            <person name="Swayne D.E."/>
        </authorList>
    </citation>
    <scope>NUCLEOTIDE SEQUENCE [LARGE SCALE GENOMIC DNA]</scope>
    <source>
        <strain evidence="8 9">CECT 7751</strain>
    </source>
</reference>